<sequence length="159" mass="19157">MLRFLTYNKVKETVHMNQKLFKLKNIIVLIAVINFMMLTMVRVILYSELHLVYRSHFKMFLYGCFFTCMILLMFYLVYYLVRPNAFDRRYGIENISRRVFLTVFLLACVLYLGSMMTRYVINLDRTEIQRDGMIEVTTHGNVERYRDCGPLFMEYITTD</sequence>
<feature type="transmembrane region" description="Helical" evidence="1">
    <location>
        <begin position="99"/>
        <end position="121"/>
    </location>
</feature>
<keyword evidence="1" id="KW-0472">Membrane</keyword>
<evidence type="ECO:0000313" key="3">
    <source>
        <dbReference type="Proteomes" id="UP000003028"/>
    </source>
</evidence>
<gene>
    <name evidence="2" type="ORF">HMPREF0357_11413</name>
</gene>
<reference evidence="2" key="1">
    <citation type="submission" date="2011-01" db="EMBL/GenBank/DDBJ databases">
        <authorList>
            <person name="Muzny D."/>
            <person name="Qin X."/>
            <person name="Buhay C."/>
            <person name="Dugan-Rocha S."/>
            <person name="Ding Y."/>
            <person name="Chen G."/>
            <person name="Hawes A."/>
            <person name="Holder M."/>
            <person name="Jhangiani S."/>
            <person name="Johnson A."/>
            <person name="Khan Z."/>
            <person name="Li Z."/>
            <person name="Liu W."/>
            <person name="Liu X."/>
            <person name="Perez L."/>
            <person name="Shen H."/>
            <person name="Wang Q."/>
            <person name="Watt J."/>
            <person name="Xi L."/>
            <person name="Xin Y."/>
            <person name="Zhou J."/>
            <person name="Deng J."/>
            <person name="Jiang H."/>
            <person name="Liu Y."/>
            <person name="Qu J."/>
            <person name="Song X.-Z."/>
            <person name="Zhang L."/>
            <person name="Villasana D."/>
            <person name="Johnson A."/>
            <person name="Liu J."/>
            <person name="Liyanage D."/>
            <person name="Lorensuhewa L."/>
            <person name="Robinson T."/>
            <person name="Song A."/>
            <person name="Song B.-B."/>
            <person name="Dinh H."/>
            <person name="Thornton R."/>
            <person name="Coyle M."/>
            <person name="Francisco L."/>
            <person name="Jackson L."/>
            <person name="Javaid M."/>
            <person name="Korchina V."/>
            <person name="Kovar C."/>
            <person name="Mata R."/>
            <person name="Mathew T."/>
            <person name="Ngo R."/>
            <person name="Nguyen L."/>
            <person name="Nguyen N."/>
            <person name="Okwuonu G."/>
            <person name="Ongeri F."/>
            <person name="Pham C."/>
            <person name="Simmons D."/>
            <person name="Wilczek-Boney K."/>
            <person name="Hale W."/>
            <person name="Jakkamsetti A."/>
            <person name="Pham P."/>
            <person name="Ruth R."/>
            <person name="San Lucas F."/>
            <person name="Warren J."/>
            <person name="Zhang J."/>
            <person name="Zhao Z."/>
            <person name="Zhou C."/>
            <person name="Zhu D."/>
            <person name="Lee S."/>
            <person name="Bess C."/>
            <person name="Blankenburg K."/>
            <person name="Forbes L."/>
            <person name="Fu Q."/>
            <person name="Gubbala S."/>
            <person name="Hirani K."/>
            <person name="Jayaseelan J.C."/>
            <person name="Lara F."/>
            <person name="Munidasa M."/>
            <person name="Palculict T."/>
            <person name="Patil S."/>
            <person name="Pu L.-L."/>
            <person name="Saada N."/>
            <person name="Tang L."/>
            <person name="Weissenberger G."/>
            <person name="Zhu Y."/>
            <person name="Hemphill L."/>
            <person name="Shang Y."/>
            <person name="Youmans B."/>
            <person name="Ayvaz T."/>
            <person name="Ross M."/>
            <person name="Santibanez J."/>
            <person name="Aqrawi P."/>
            <person name="Gross S."/>
            <person name="Joshi V."/>
            <person name="Fowler G."/>
            <person name="Nazareth L."/>
            <person name="Reid J."/>
            <person name="Worley K."/>
            <person name="Petrosino J."/>
            <person name="Highlander S."/>
            <person name="Gibbs R."/>
        </authorList>
    </citation>
    <scope>NUCLEOTIDE SEQUENCE [LARGE SCALE GENOMIC DNA]</scope>
    <source>
        <strain evidence="2">ATCC 19414</strain>
    </source>
</reference>
<protein>
    <submittedName>
        <fullName evidence="2">Uncharacterized protein</fullName>
    </submittedName>
</protein>
<feature type="transmembrane region" description="Helical" evidence="1">
    <location>
        <begin position="59"/>
        <end position="78"/>
    </location>
</feature>
<evidence type="ECO:0000313" key="2">
    <source>
        <dbReference type="EMBL" id="EFY08260.1"/>
    </source>
</evidence>
<dbReference type="AlphaFoldDB" id="E7FXN6"/>
<feature type="transmembrane region" description="Helical" evidence="1">
    <location>
        <begin position="26"/>
        <end position="47"/>
    </location>
</feature>
<name>E7FXN6_ERYRH</name>
<dbReference type="STRING" id="1648.A2I91_07980"/>
<accession>E7FXN6</accession>
<evidence type="ECO:0000256" key="1">
    <source>
        <dbReference type="SAM" id="Phobius"/>
    </source>
</evidence>
<organism evidence="2 3">
    <name type="scientific">Erysipelothrix rhusiopathiae ATCC 19414</name>
    <dbReference type="NCBI Taxonomy" id="525280"/>
    <lineage>
        <taxon>Bacteria</taxon>
        <taxon>Bacillati</taxon>
        <taxon>Bacillota</taxon>
        <taxon>Erysipelotrichia</taxon>
        <taxon>Erysipelotrichales</taxon>
        <taxon>Erysipelotrichaceae</taxon>
        <taxon>Erysipelothrix</taxon>
    </lineage>
</organism>
<keyword evidence="1" id="KW-1133">Transmembrane helix</keyword>
<keyword evidence="3" id="KW-1185">Reference proteome</keyword>
<dbReference type="EMBL" id="ACLK02000003">
    <property type="protein sequence ID" value="EFY08260.1"/>
    <property type="molecule type" value="Genomic_DNA"/>
</dbReference>
<dbReference type="Proteomes" id="UP000003028">
    <property type="component" value="Unassembled WGS sequence"/>
</dbReference>
<proteinExistence type="predicted"/>
<comment type="caution">
    <text evidence="2">The sequence shown here is derived from an EMBL/GenBank/DDBJ whole genome shotgun (WGS) entry which is preliminary data.</text>
</comment>
<keyword evidence="1" id="KW-0812">Transmembrane</keyword>